<dbReference type="GO" id="GO:0110001">
    <property type="term" value="C:toxin-antitoxin complex"/>
    <property type="evidence" value="ECO:0007669"/>
    <property type="project" value="InterPro"/>
</dbReference>
<keyword evidence="7" id="KW-1185">Reference proteome</keyword>
<dbReference type="PANTHER" id="PTHR34139">
    <property type="entry name" value="UPF0331 PROTEIN MJ0127"/>
    <property type="match status" value="1"/>
</dbReference>
<comment type="caution">
    <text evidence="6">The sequence shown here is derived from an EMBL/GenBank/DDBJ whole genome shotgun (WGS) entry which is preliminary data.</text>
</comment>
<dbReference type="RefSeq" id="WP_322877754.1">
    <property type="nucleotide sequence ID" value="NZ_JAVMIP010000004.1"/>
</dbReference>
<evidence type="ECO:0000256" key="4">
    <source>
        <dbReference type="ARBA" id="ARBA00022741"/>
    </source>
</evidence>
<protein>
    <submittedName>
        <fullName evidence="6">DUF86 domain-containing protein</fullName>
    </submittedName>
</protein>
<dbReference type="InterPro" id="IPR008201">
    <property type="entry name" value="HepT-like"/>
</dbReference>
<dbReference type="InterPro" id="IPR051813">
    <property type="entry name" value="HepT_RNase_toxin"/>
</dbReference>
<dbReference type="GO" id="GO:0000166">
    <property type="term" value="F:nucleotide binding"/>
    <property type="evidence" value="ECO:0007669"/>
    <property type="project" value="UniProtKB-KW"/>
</dbReference>
<organism evidence="6 7">
    <name type="scientific">Pseudocalidococcus azoricus BACA0444</name>
    <dbReference type="NCBI Taxonomy" id="2918990"/>
    <lineage>
        <taxon>Bacteria</taxon>
        <taxon>Bacillati</taxon>
        <taxon>Cyanobacteriota</taxon>
        <taxon>Cyanophyceae</taxon>
        <taxon>Acaryochloridales</taxon>
        <taxon>Thermosynechococcaceae</taxon>
        <taxon>Pseudocalidococcus</taxon>
        <taxon>Pseudocalidococcus azoricus</taxon>
    </lineage>
</organism>
<evidence type="ECO:0000256" key="2">
    <source>
        <dbReference type="ARBA" id="ARBA00022649"/>
    </source>
</evidence>
<evidence type="ECO:0000256" key="5">
    <source>
        <dbReference type="ARBA" id="ARBA00022801"/>
    </source>
</evidence>
<keyword evidence="1" id="KW-0597">Phosphoprotein</keyword>
<dbReference type="EMBL" id="JAVMIP010000004">
    <property type="protein sequence ID" value="MDS3860479.1"/>
    <property type="molecule type" value="Genomic_DNA"/>
</dbReference>
<dbReference type="Pfam" id="PF01934">
    <property type="entry name" value="HepT-like"/>
    <property type="match status" value="1"/>
</dbReference>
<keyword evidence="2" id="KW-1277">Toxin-antitoxin system</keyword>
<dbReference type="PANTHER" id="PTHR34139:SF1">
    <property type="entry name" value="RNASE MJ1380-RELATED"/>
    <property type="match status" value="1"/>
</dbReference>
<accession>A0AAE4FQM1</accession>
<evidence type="ECO:0000256" key="1">
    <source>
        <dbReference type="ARBA" id="ARBA00022553"/>
    </source>
</evidence>
<sequence>MLPREFNYLEDMLEAATLAQGFIEGIDWETFEQDLMCQATVMHQFTIIGEATRRISPETQATISKIFWRQIIGMRNRLTYEYDDLDIQVIWDTVQIALPGLVNTLGPNLCLDLILWRGKIGC</sequence>
<gene>
    <name evidence="6" type="ORF">RIF25_06610</name>
</gene>
<name>A0AAE4FQM1_9CYAN</name>
<keyword evidence="5" id="KW-0378">Hydrolase</keyword>
<dbReference type="AlphaFoldDB" id="A0AAE4FQM1"/>
<evidence type="ECO:0000313" key="7">
    <source>
        <dbReference type="Proteomes" id="UP001268256"/>
    </source>
</evidence>
<dbReference type="GO" id="GO:0016787">
    <property type="term" value="F:hydrolase activity"/>
    <property type="evidence" value="ECO:0007669"/>
    <property type="project" value="UniProtKB-KW"/>
</dbReference>
<keyword evidence="4" id="KW-0547">Nucleotide-binding</keyword>
<keyword evidence="3" id="KW-0540">Nuclease</keyword>
<dbReference type="GO" id="GO:0004540">
    <property type="term" value="F:RNA nuclease activity"/>
    <property type="evidence" value="ECO:0007669"/>
    <property type="project" value="InterPro"/>
</dbReference>
<evidence type="ECO:0000313" key="6">
    <source>
        <dbReference type="EMBL" id="MDS3860479.1"/>
    </source>
</evidence>
<evidence type="ECO:0000256" key="3">
    <source>
        <dbReference type="ARBA" id="ARBA00022722"/>
    </source>
</evidence>
<proteinExistence type="predicted"/>
<reference evidence="7" key="1">
    <citation type="submission" date="2023-07" db="EMBL/GenBank/DDBJ databases">
        <authorList>
            <person name="Luz R."/>
            <person name="Cordeiro R."/>
            <person name="Fonseca A."/>
            <person name="Goncalves V."/>
        </authorList>
    </citation>
    <scope>NUCLEOTIDE SEQUENCE [LARGE SCALE GENOMIC DNA]</scope>
    <source>
        <strain evidence="7">BACA0444</strain>
    </source>
</reference>
<dbReference type="Proteomes" id="UP001268256">
    <property type="component" value="Unassembled WGS sequence"/>
</dbReference>